<organism evidence="2 3">
    <name type="scientific">Plectosphaerella plurivora</name>
    <dbReference type="NCBI Taxonomy" id="936078"/>
    <lineage>
        <taxon>Eukaryota</taxon>
        <taxon>Fungi</taxon>
        <taxon>Dikarya</taxon>
        <taxon>Ascomycota</taxon>
        <taxon>Pezizomycotina</taxon>
        <taxon>Sordariomycetes</taxon>
        <taxon>Hypocreomycetidae</taxon>
        <taxon>Glomerellales</taxon>
        <taxon>Plectosphaerellaceae</taxon>
        <taxon>Plectosphaerella</taxon>
    </lineage>
</organism>
<feature type="signal peptide" evidence="1">
    <location>
        <begin position="1"/>
        <end position="17"/>
    </location>
</feature>
<keyword evidence="3" id="KW-1185">Reference proteome</keyword>
<dbReference type="EMBL" id="JAGSXJ010000012">
    <property type="protein sequence ID" value="KAH6686798.1"/>
    <property type="molecule type" value="Genomic_DNA"/>
</dbReference>
<comment type="caution">
    <text evidence="2">The sequence shown here is derived from an EMBL/GenBank/DDBJ whole genome shotgun (WGS) entry which is preliminary data.</text>
</comment>
<dbReference type="Proteomes" id="UP000770015">
    <property type="component" value="Unassembled WGS sequence"/>
</dbReference>
<dbReference type="AlphaFoldDB" id="A0A9P9AAP7"/>
<keyword evidence="1" id="KW-0732">Signal</keyword>
<evidence type="ECO:0000256" key="1">
    <source>
        <dbReference type="SAM" id="SignalP"/>
    </source>
</evidence>
<protein>
    <submittedName>
        <fullName evidence="2">Uncharacterized protein</fullName>
    </submittedName>
</protein>
<gene>
    <name evidence="2" type="ORF">F5X68DRAFT_240220</name>
</gene>
<accession>A0A9P9AAP7</accession>
<reference evidence="2" key="1">
    <citation type="journal article" date="2021" name="Nat. Commun.">
        <title>Genetic determinants of endophytism in the Arabidopsis root mycobiome.</title>
        <authorList>
            <person name="Mesny F."/>
            <person name="Miyauchi S."/>
            <person name="Thiergart T."/>
            <person name="Pickel B."/>
            <person name="Atanasova L."/>
            <person name="Karlsson M."/>
            <person name="Huettel B."/>
            <person name="Barry K.W."/>
            <person name="Haridas S."/>
            <person name="Chen C."/>
            <person name="Bauer D."/>
            <person name="Andreopoulos W."/>
            <person name="Pangilinan J."/>
            <person name="LaButti K."/>
            <person name="Riley R."/>
            <person name="Lipzen A."/>
            <person name="Clum A."/>
            <person name="Drula E."/>
            <person name="Henrissat B."/>
            <person name="Kohler A."/>
            <person name="Grigoriev I.V."/>
            <person name="Martin F.M."/>
            <person name="Hacquard S."/>
        </authorList>
    </citation>
    <scope>NUCLEOTIDE SEQUENCE</scope>
    <source>
        <strain evidence="2">MPI-SDFR-AT-0117</strain>
    </source>
</reference>
<name>A0A9P9AAP7_9PEZI</name>
<dbReference type="OrthoDB" id="5230873at2759"/>
<sequence>MHFSGALVMQFAAAAAAAKFHKRQTTDTFQLFAYGENIGGLPLVSTGNFIYVGDLKTLNNTEAAPIVFTADSDGAWRGSPNTTALNDDSPTWSDLHFAIPDSTSSSHDVVLASSNSTTGLTKTGFGFYGTVAFLFPDDGSFQSAWSAIPSEIDGVYTLEWNQTDASVGAIPLTIKSTPPSNVDA</sequence>
<proteinExistence type="predicted"/>
<feature type="chain" id="PRO_5040221627" evidence="1">
    <location>
        <begin position="18"/>
        <end position="184"/>
    </location>
</feature>
<evidence type="ECO:0000313" key="2">
    <source>
        <dbReference type="EMBL" id="KAH6686798.1"/>
    </source>
</evidence>
<evidence type="ECO:0000313" key="3">
    <source>
        <dbReference type="Proteomes" id="UP000770015"/>
    </source>
</evidence>